<proteinExistence type="predicted"/>
<reference evidence="1 2" key="1">
    <citation type="submission" date="2019-03" db="EMBL/GenBank/DDBJ databases">
        <title>Genomic Encyclopedia of Type Strains, Phase IV (KMG-IV): sequencing the most valuable type-strain genomes for metagenomic binning, comparative biology and taxonomic classification.</title>
        <authorList>
            <person name="Goeker M."/>
        </authorList>
    </citation>
    <scope>NUCLEOTIDE SEQUENCE [LARGE SCALE GENOMIC DNA]</scope>
    <source>
        <strain evidence="1 2">DSM 19377</strain>
    </source>
</reference>
<organism evidence="1 2">
    <name type="scientific">Scopulibacillus darangshiensis</name>
    <dbReference type="NCBI Taxonomy" id="442528"/>
    <lineage>
        <taxon>Bacteria</taxon>
        <taxon>Bacillati</taxon>
        <taxon>Bacillota</taxon>
        <taxon>Bacilli</taxon>
        <taxon>Bacillales</taxon>
        <taxon>Sporolactobacillaceae</taxon>
        <taxon>Scopulibacillus</taxon>
    </lineage>
</organism>
<dbReference type="Proteomes" id="UP000295416">
    <property type="component" value="Unassembled WGS sequence"/>
</dbReference>
<sequence length="58" mass="5993">MGAFNHLHLPSEEIPVMGDVDTAIIGGSMAGISSALKLAGLGKQVIIVESRTYGAVRI</sequence>
<accession>A0A4R2P3T9</accession>
<dbReference type="SUPFAM" id="SSF51971">
    <property type="entry name" value="Nucleotide-binding domain"/>
    <property type="match status" value="1"/>
</dbReference>
<dbReference type="RefSeq" id="WP_165886884.1">
    <property type="nucleotide sequence ID" value="NZ_SLXK01000010.1"/>
</dbReference>
<dbReference type="EMBL" id="SLXK01000010">
    <property type="protein sequence ID" value="TCP29459.1"/>
    <property type="molecule type" value="Genomic_DNA"/>
</dbReference>
<protein>
    <submittedName>
        <fullName evidence="1">FAD binding domain-containing protein</fullName>
    </submittedName>
</protein>
<dbReference type="Gene3D" id="3.50.50.60">
    <property type="entry name" value="FAD/NAD(P)-binding domain"/>
    <property type="match status" value="1"/>
</dbReference>
<dbReference type="InterPro" id="IPR036188">
    <property type="entry name" value="FAD/NAD-bd_sf"/>
</dbReference>
<evidence type="ECO:0000313" key="2">
    <source>
        <dbReference type="Proteomes" id="UP000295416"/>
    </source>
</evidence>
<comment type="caution">
    <text evidence="1">The sequence shown here is derived from an EMBL/GenBank/DDBJ whole genome shotgun (WGS) entry which is preliminary data.</text>
</comment>
<dbReference type="AlphaFoldDB" id="A0A4R2P3T9"/>
<evidence type="ECO:0000313" key="1">
    <source>
        <dbReference type="EMBL" id="TCP29459.1"/>
    </source>
</evidence>
<gene>
    <name evidence="1" type="ORF">EV207_11080</name>
</gene>
<keyword evidence="2" id="KW-1185">Reference proteome</keyword>
<name>A0A4R2P3T9_9BACL</name>